<evidence type="ECO:0008006" key="9">
    <source>
        <dbReference type="Google" id="ProtNLM"/>
    </source>
</evidence>
<dbReference type="PANTHER" id="PTHR13353">
    <property type="entry name" value="TRANSMEMBRANE PROTEIN 19"/>
    <property type="match status" value="1"/>
</dbReference>
<dbReference type="KEGG" id="cag:Cagg_1927"/>
<dbReference type="Proteomes" id="UP000002508">
    <property type="component" value="Chromosome"/>
</dbReference>
<evidence type="ECO:0000256" key="4">
    <source>
        <dbReference type="ARBA" id="ARBA00022989"/>
    </source>
</evidence>
<feature type="transmembrane region" description="Helical" evidence="6">
    <location>
        <begin position="193"/>
        <end position="223"/>
    </location>
</feature>
<dbReference type="OrthoDB" id="9808500at2"/>
<dbReference type="Pfam" id="PF01940">
    <property type="entry name" value="DUF92"/>
    <property type="match status" value="1"/>
</dbReference>
<proteinExistence type="inferred from homology"/>
<accession>B8GBJ4</accession>
<dbReference type="eggNOG" id="COG1836">
    <property type="taxonomic scope" value="Bacteria"/>
</dbReference>
<keyword evidence="4 6" id="KW-1133">Transmembrane helix</keyword>
<name>B8GBJ4_CHLAD</name>
<evidence type="ECO:0000256" key="2">
    <source>
        <dbReference type="ARBA" id="ARBA00009012"/>
    </source>
</evidence>
<keyword evidence="5 6" id="KW-0472">Membrane</keyword>
<dbReference type="HOGENOM" id="CLU_036918_3_0_0"/>
<dbReference type="RefSeq" id="WP_015940681.1">
    <property type="nucleotide sequence ID" value="NC_011831.1"/>
</dbReference>
<feature type="transmembrane region" description="Helical" evidence="6">
    <location>
        <begin position="88"/>
        <end position="107"/>
    </location>
</feature>
<organism evidence="7 8">
    <name type="scientific">Chloroflexus aggregans (strain MD-66 / DSM 9485)</name>
    <dbReference type="NCBI Taxonomy" id="326427"/>
    <lineage>
        <taxon>Bacteria</taxon>
        <taxon>Bacillati</taxon>
        <taxon>Chloroflexota</taxon>
        <taxon>Chloroflexia</taxon>
        <taxon>Chloroflexales</taxon>
        <taxon>Chloroflexineae</taxon>
        <taxon>Chloroflexaceae</taxon>
        <taxon>Chloroflexus</taxon>
    </lineage>
</organism>
<evidence type="ECO:0000256" key="3">
    <source>
        <dbReference type="ARBA" id="ARBA00022692"/>
    </source>
</evidence>
<feature type="transmembrane region" description="Helical" evidence="6">
    <location>
        <begin position="158"/>
        <end position="181"/>
    </location>
</feature>
<dbReference type="PANTHER" id="PTHR13353:SF5">
    <property type="entry name" value="TRANSMEMBRANE PROTEIN 19"/>
    <property type="match status" value="1"/>
</dbReference>
<dbReference type="STRING" id="326427.Cagg_1927"/>
<keyword evidence="3 6" id="KW-0812">Transmembrane</keyword>
<evidence type="ECO:0000313" key="7">
    <source>
        <dbReference type="EMBL" id="ACL24822.1"/>
    </source>
</evidence>
<evidence type="ECO:0000256" key="1">
    <source>
        <dbReference type="ARBA" id="ARBA00004141"/>
    </source>
</evidence>
<comment type="similarity">
    <text evidence="2">Belongs to the TMEM19 family.</text>
</comment>
<feature type="transmembrane region" description="Helical" evidence="6">
    <location>
        <begin position="113"/>
        <end position="137"/>
    </location>
</feature>
<comment type="subcellular location">
    <subcellularLocation>
        <location evidence="1">Membrane</location>
        <topology evidence="1">Multi-pass membrane protein</topology>
    </subcellularLocation>
</comment>
<evidence type="ECO:0000256" key="6">
    <source>
        <dbReference type="SAM" id="Phobius"/>
    </source>
</evidence>
<protein>
    <recommendedName>
        <fullName evidence="9">DUF92 domain-containing protein</fullName>
    </recommendedName>
</protein>
<feature type="transmembrane region" description="Helical" evidence="6">
    <location>
        <begin position="253"/>
        <end position="276"/>
    </location>
</feature>
<gene>
    <name evidence="7" type="ordered locus">Cagg_1927</name>
</gene>
<evidence type="ECO:0000313" key="8">
    <source>
        <dbReference type="Proteomes" id="UP000002508"/>
    </source>
</evidence>
<keyword evidence="8" id="KW-1185">Reference proteome</keyword>
<dbReference type="EMBL" id="CP001337">
    <property type="protein sequence ID" value="ACL24822.1"/>
    <property type="molecule type" value="Genomic_DNA"/>
</dbReference>
<reference evidence="7" key="1">
    <citation type="submission" date="2008-12" db="EMBL/GenBank/DDBJ databases">
        <title>Complete sequence of Chloroflexus aggregans DSM 9485.</title>
        <authorList>
            <consortium name="US DOE Joint Genome Institute"/>
            <person name="Lucas S."/>
            <person name="Copeland A."/>
            <person name="Lapidus A."/>
            <person name="Glavina del Rio T."/>
            <person name="Dalin E."/>
            <person name="Tice H."/>
            <person name="Pitluck S."/>
            <person name="Foster B."/>
            <person name="Larimer F."/>
            <person name="Land M."/>
            <person name="Hauser L."/>
            <person name="Kyrpides N."/>
            <person name="Mikhailova N."/>
            <person name="Bryant D."/>
            <person name="Richardson P."/>
        </authorList>
    </citation>
    <scope>NUCLEOTIDE SEQUENCE</scope>
    <source>
        <strain evidence="7">DSM 9485</strain>
    </source>
</reference>
<dbReference type="InterPro" id="IPR002794">
    <property type="entry name" value="DUF92_TMEM19"/>
</dbReference>
<dbReference type="GO" id="GO:0016020">
    <property type="term" value="C:membrane"/>
    <property type="evidence" value="ECO:0007669"/>
    <property type="project" value="UniProtKB-SubCell"/>
</dbReference>
<evidence type="ECO:0000256" key="5">
    <source>
        <dbReference type="ARBA" id="ARBA00023136"/>
    </source>
</evidence>
<dbReference type="AlphaFoldDB" id="B8GBJ4"/>
<sequence length="277" mass="29124">MIDLVQIGLGFVLSIAIGGVAFARRSLSESGWVGAVLVGTLTFGFGGWPWGLTLIVFFVTSSVLSHYKESIKERRAAEKFSKGGRRDFFQTIANGGLGALCAVAYALSGQPWWLLAAFVGLMATVTADTWATELGVLSPHQPRLITTGQPVPPGTSGGVTLMGTSAAAAGGLLIGMTMFLLNLLVAQDSSPPWWMIIAGVIGGLGGALFDSLLGATVQAIYVYPDGRETERRIARDGTPNRFLRGWRWMDNDLVNLISSLGGALIAVVIALIAGGAR</sequence>